<evidence type="ECO:0000256" key="2">
    <source>
        <dbReference type="ARBA" id="ARBA00022676"/>
    </source>
</evidence>
<dbReference type="SUPFAM" id="SSF53448">
    <property type="entry name" value="Nucleotide-diphospho-sugar transferases"/>
    <property type="match status" value="1"/>
</dbReference>
<evidence type="ECO:0000256" key="3">
    <source>
        <dbReference type="ARBA" id="ARBA00022679"/>
    </source>
</evidence>
<evidence type="ECO:0000313" key="5">
    <source>
        <dbReference type="EMBL" id="MBM7063156.1"/>
    </source>
</evidence>
<protein>
    <submittedName>
        <fullName evidence="5">Glycosyltransferase family 2 protein</fullName>
    </submittedName>
</protein>
<evidence type="ECO:0000313" key="6">
    <source>
        <dbReference type="Proteomes" id="UP000717995"/>
    </source>
</evidence>
<dbReference type="Proteomes" id="UP000717995">
    <property type="component" value="Unassembled WGS sequence"/>
</dbReference>
<proteinExistence type="inferred from homology"/>
<dbReference type="InterPro" id="IPR050834">
    <property type="entry name" value="Glycosyltransf_2"/>
</dbReference>
<dbReference type="CDD" id="cd04196">
    <property type="entry name" value="GT_2_like_d"/>
    <property type="match status" value="1"/>
</dbReference>
<comment type="caution">
    <text evidence="5">The sequence shown here is derived from an EMBL/GenBank/DDBJ whole genome shotgun (WGS) entry which is preliminary data.</text>
</comment>
<dbReference type="EMBL" id="JAFEUP010000007">
    <property type="protein sequence ID" value="MBM7063156.1"/>
    <property type="molecule type" value="Genomic_DNA"/>
</dbReference>
<dbReference type="PANTHER" id="PTHR43685:SF5">
    <property type="entry name" value="GLYCOSYLTRANSFERASE EPSE-RELATED"/>
    <property type="match status" value="1"/>
</dbReference>
<comment type="similarity">
    <text evidence="1">Belongs to the glycosyltransferase 2 family.</text>
</comment>
<reference evidence="5 6" key="1">
    <citation type="submission" date="2021-02" db="EMBL/GenBank/DDBJ databases">
        <authorList>
            <person name="Lee D.-H."/>
        </authorList>
    </citation>
    <scope>NUCLEOTIDE SEQUENCE [LARGE SCALE GENOMIC DNA]</scope>
    <source>
        <strain evidence="5 6">UL073</strain>
    </source>
</reference>
<accession>A0ABS2IJB7</accession>
<evidence type="ECO:0000259" key="4">
    <source>
        <dbReference type="Pfam" id="PF00535"/>
    </source>
</evidence>
<dbReference type="InterPro" id="IPR001173">
    <property type="entry name" value="Glyco_trans_2-like"/>
</dbReference>
<keyword evidence="2" id="KW-0328">Glycosyltransferase</keyword>
<name>A0ABS2IJB7_9GAMM</name>
<feature type="domain" description="Glycosyltransferase 2-like" evidence="4">
    <location>
        <begin position="22"/>
        <end position="131"/>
    </location>
</feature>
<dbReference type="Gene3D" id="3.90.550.10">
    <property type="entry name" value="Spore Coat Polysaccharide Biosynthesis Protein SpsA, Chain A"/>
    <property type="match status" value="1"/>
</dbReference>
<dbReference type="Pfam" id="PF00535">
    <property type="entry name" value="Glycos_transf_2"/>
    <property type="match status" value="1"/>
</dbReference>
<dbReference type="InterPro" id="IPR029044">
    <property type="entry name" value="Nucleotide-diphossugar_trans"/>
</dbReference>
<keyword evidence="6" id="KW-1185">Reference proteome</keyword>
<organism evidence="5 6">
    <name type="scientific">Zestomonas insulae</name>
    <dbReference type="NCBI Taxonomy" id="2809017"/>
    <lineage>
        <taxon>Bacteria</taxon>
        <taxon>Pseudomonadati</taxon>
        <taxon>Pseudomonadota</taxon>
        <taxon>Gammaproteobacteria</taxon>
        <taxon>Pseudomonadales</taxon>
        <taxon>Pseudomonadaceae</taxon>
        <taxon>Zestomonas</taxon>
    </lineage>
</organism>
<dbReference type="PANTHER" id="PTHR43685">
    <property type="entry name" value="GLYCOSYLTRANSFERASE"/>
    <property type="match status" value="1"/>
</dbReference>
<sequence>MKHSLLLDDQPRTATQTEKVAILLSTYNGAAYLAEQLDSLVAQTHTNWQIYASDDGSGDATLEILRHYQHQLGGHRLTLFEGPRQGFAANFLGTLQRQEFQAQYYAFCDQDDLWQPDRLALGIAWMRNIPDEQPALYCSRTQLVDAQGQPLGLSPLFSEAPSFRNALVQSIAGGNTMLFNQATRALLQGTDRTARIISHDWWTYILVSGCGGQVFYNPEPTIRYRQHERNLMGSNSSLNDRLKRLGQMFAGTFREWNDANLHALAPLRNLLTRDNQTTLELFEQARHASLPQRALLLQRSGVYRQTLTGNLGLAAATLLQRI</sequence>
<evidence type="ECO:0000256" key="1">
    <source>
        <dbReference type="ARBA" id="ARBA00006739"/>
    </source>
</evidence>
<gene>
    <name evidence="5" type="ORF">JQX08_20760</name>
</gene>
<keyword evidence="3" id="KW-0808">Transferase</keyword>